<dbReference type="EMBL" id="GEBQ01010063">
    <property type="protein sequence ID" value="JAT29914.1"/>
    <property type="molecule type" value="Transcribed_RNA"/>
</dbReference>
<feature type="non-terminal residue" evidence="1">
    <location>
        <position position="238"/>
    </location>
</feature>
<dbReference type="Pfam" id="PF02958">
    <property type="entry name" value="EcKL"/>
    <property type="match status" value="1"/>
</dbReference>
<dbReference type="AlphaFoldDB" id="A0A1B6M1Y8"/>
<name>A0A1B6M1Y8_9HEMI</name>
<organism evidence="1">
    <name type="scientific">Graphocephala atropunctata</name>
    <dbReference type="NCBI Taxonomy" id="36148"/>
    <lineage>
        <taxon>Eukaryota</taxon>
        <taxon>Metazoa</taxon>
        <taxon>Ecdysozoa</taxon>
        <taxon>Arthropoda</taxon>
        <taxon>Hexapoda</taxon>
        <taxon>Insecta</taxon>
        <taxon>Pterygota</taxon>
        <taxon>Neoptera</taxon>
        <taxon>Paraneoptera</taxon>
        <taxon>Hemiptera</taxon>
        <taxon>Auchenorrhyncha</taxon>
        <taxon>Membracoidea</taxon>
        <taxon>Cicadellidae</taxon>
        <taxon>Cicadellinae</taxon>
        <taxon>Cicadellini</taxon>
        <taxon>Graphocephala</taxon>
    </lineage>
</organism>
<evidence type="ECO:0000313" key="1">
    <source>
        <dbReference type="EMBL" id="JAT29914.1"/>
    </source>
</evidence>
<dbReference type="InterPro" id="IPR004119">
    <property type="entry name" value="EcKL"/>
</dbReference>
<dbReference type="PANTHER" id="PTHR11012:SF56">
    <property type="entry name" value="CHK KINASE-LIKE DOMAIN-CONTAINING PROTEIN-RELATED"/>
    <property type="match status" value="1"/>
</dbReference>
<proteinExistence type="predicted"/>
<accession>A0A1B6M1Y8</accession>
<gene>
    <name evidence="1" type="ORF">g.22725</name>
</gene>
<reference evidence="1" key="1">
    <citation type="submission" date="2015-11" db="EMBL/GenBank/DDBJ databases">
        <title>De novo transcriptome assembly of four potential Pierce s Disease insect vectors from Arizona vineyards.</title>
        <authorList>
            <person name="Tassone E.E."/>
        </authorList>
    </citation>
    <scope>NUCLEOTIDE SEQUENCE</scope>
</reference>
<protein>
    <submittedName>
        <fullName evidence="1">Uncharacterized protein</fullName>
    </submittedName>
</protein>
<sequence>MDLMTPNWLDEPFLRACINGGLHQELNHSTVSAFEVSSVLPPGNNYCSSLLRVKVVFNNGDKVCSQSLVIKILIESNILSKIFDRMFEVEPIFYNRYLPVALKINQNLPLPTPYFSPIADVIVMDDLTDQGYKLPDRCQMLDFDHCKLFVIASAGLSAVSVAIHKHNPELIESMAVDPFYSSDLEESCAELHKTLMTKGLLCMAEHTARIERFKKYAEVVRDCASTNWDKVLELHAPN</sequence>
<dbReference type="PANTHER" id="PTHR11012">
    <property type="entry name" value="PROTEIN KINASE-LIKE DOMAIN-CONTAINING"/>
    <property type="match status" value="1"/>
</dbReference>